<evidence type="ECO:0000313" key="8">
    <source>
        <dbReference type="EMBL" id="XBS20344.1"/>
    </source>
</evidence>
<organism evidence="8 9">
    <name type="scientific">Methylomarinum roseum</name>
    <dbReference type="NCBI Taxonomy" id="3067653"/>
    <lineage>
        <taxon>Bacteria</taxon>
        <taxon>Pseudomonadati</taxon>
        <taxon>Pseudomonadota</taxon>
        <taxon>Gammaproteobacteria</taxon>
        <taxon>Methylococcales</taxon>
        <taxon>Methylococcaceae</taxon>
        <taxon>Methylomarinum</taxon>
    </lineage>
</organism>
<dbReference type="SUPFAM" id="SSF53720">
    <property type="entry name" value="ALDH-like"/>
    <property type="match status" value="1"/>
</dbReference>
<sequence length="531" mass="58776">MTVKTIEVFSPLDGRRLKAYSVTPAEQVGRRMATARQAAAIWSSYSVERRLAILSPLRERLVADLDNITERLVAVTGKVKSEVLLGEIYPLLAMMDYYRKHAGAILAPRPVSTSPLAFPDAEAGYRYQPYGVVAVISPWNFPLQLTLYPLLSALIAGNGVVFKTSELSLPVGELILDLLTPLELPEGLVQWLVGGPQTGRELIERRPDLVFFTGGVNAGRSIMAAAARHPIPVILELGGKDAMLVFADADLQRSVNGALYGAFCNSGQVCVAVERLYVEDSLFEVFVERLCEAVAVLKVGHGDQGDLGAISSPHQLSVIEAQYRDALAKGAQASGPLTRDGAYLRPVVLWNVSDDMNIMREETFGPLLPVMSFSDETELVERVKAVDFGLNVSIWSRNIDKARRLAERLPVGNWIVNDVLKNVGHPGLPFGGVGRSGFGRYHGAEGLRSFTYTVSGLVSRARFSREPNWFPYSEQRYRELRAFIDFLFGSGSVLGRIGRNWRELRAFQQYAGLNLGQHWRNFLIFVSRRQH</sequence>
<proteinExistence type="inferred from homology"/>
<evidence type="ECO:0000256" key="4">
    <source>
        <dbReference type="PIRSR" id="PIRSR036492-1"/>
    </source>
</evidence>
<feature type="active site" evidence="4">
    <location>
        <position position="270"/>
    </location>
</feature>
<evidence type="ECO:0000256" key="5">
    <source>
        <dbReference type="PROSITE-ProRule" id="PRU10007"/>
    </source>
</evidence>
<dbReference type="GO" id="GO:0006081">
    <property type="term" value="P:aldehyde metabolic process"/>
    <property type="evidence" value="ECO:0007669"/>
    <property type="project" value="InterPro"/>
</dbReference>
<dbReference type="InterPro" id="IPR015590">
    <property type="entry name" value="Aldehyde_DH_dom"/>
</dbReference>
<reference evidence="8 9" key="1">
    <citation type="journal article" date="2024" name="Microbiology">
        <title>Methylomarinum rosea sp. nov., a novel halophilic methanotrophic bacterium from the hypersaline Lake Elton.</title>
        <authorList>
            <person name="Suleimanov R.Z."/>
            <person name="Oshkin I.Y."/>
            <person name="Danilova O.V."/>
            <person name="Suzina N.E."/>
            <person name="Dedysh S.N."/>
        </authorList>
    </citation>
    <scope>NUCLEOTIDE SEQUENCE [LARGE SCALE GENOMIC DNA]</scope>
    <source>
        <strain evidence="8 9">Ch1-1</strain>
    </source>
</reference>
<dbReference type="InterPro" id="IPR016163">
    <property type="entry name" value="Ald_DH_C"/>
</dbReference>
<dbReference type="PANTHER" id="PTHR11699">
    <property type="entry name" value="ALDEHYDE DEHYDROGENASE-RELATED"/>
    <property type="match status" value="1"/>
</dbReference>
<dbReference type="EMBL" id="CP157743">
    <property type="protein sequence ID" value="XBS20344.1"/>
    <property type="molecule type" value="Genomic_DNA"/>
</dbReference>
<dbReference type="InterPro" id="IPR016161">
    <property type="entry name" value="Ald_DH/histidinol_DH"/>
</dbReference>
<evidence type="ECO:0000256" key="3">
    <source>
        <dbReference type="PIRNR" id="PIRNR036492"/>
    </source>
</evidence>
<dbReference type="InterPro" id="IPR012394">
    <property type="entry name" value="Aldehyde_DH_NAD(P)"/>
</dbReference>
<evidence type="ECO:0000313" key="9">
    <source>
        <dbReference type="Proteomes" id="UP001225378"/>
    </source>
</evidence>
<dbReference type="Gene3D" id="3.40.605.10">
    <property type="entry name" value="Aldehyde Dehydrogenase, Chain A, domain 1"/>
    <property type="match status" value="1"/>
</dbReference>
<dbReference type="PIRSF" id="PIRSF036492">
    <property type="entry name" value="ALDH"/>
    <property type="match status" value="1"/>
</dbReference>
<keyword evidence="9" id="KW-1185">Reference proteome</keyword>
<feature type="active site" evidence="4 5">
    <location>
        <position position="236"/>
    </location>
</feature>
<dbReference type="AlphaFoldDB" id="A0AAU7NTL9"/>
<dbReference type="RefSeq" id="WP_349431592.1">
    <property type="nucleotide sequence ID" value="NZ_CP157743.1"/>
</dbReference>
<dbReference type="InterPro" id="IPR016162">
    <property type="entry name" value="Ald_DH_N"/>
</dbReference>
<accession>A0AAU7NTL9</accession>
<keyword evidence="2 3" id="KW-0560">Oxidoreductase</keyword>
<comment type="similarity">
    <text evidence="1 3 6">Belongs to the aldehyde dehydrogenase family.</text>
</comment>
<protein>
    <recommendedName>
        <fullName evidence="3">Aldehyde dehydrogenase</fullName>
    </recommendedName>
</protein>
<feature type="domain" description="Aldehyde dehydrogenase" evidence="7">
    <location>
        <begin position="4"/>
        <end position="453"/>
    </location>
</feature>
<dbReference type="PROSITE" id="PS00687">
    <property type="entry name" value="ALDEHYDE_DEHYDR_GLU"/>
    <property type="match status" value="1"/>
</dbReference>
<evidence type="ECO:0000256" key="1">
    <source>
        <dbReference type="ARBA" id="ARBA00009986"/>
    </source>
</evidence>
<dbReference type="InterPro" id="IPR029510">
    <property type="entry name" value="Ald_DH_CS_GLU"/>
</dbReference>
<dbReference type="InterPro" id="IPR016160">
    <property type="entry name" value="Ald_DH_CS_CYS"/>
</dbReference>
<dbReference type="Pfam" id="PF00171">
    <property type="entry name" value="Aldedh"/>
    <property type="match status" value="1"/>
</dbReference>
<evidence type="ECO:0000256" key="2">
    <source>
        <dbReference type="ARBA" id="ARBA00023002"/>
    </source>
</evidence>
<dbReference type="PROSITE" id="PS00070">
    <property type="entry name" value="ALDEHYDE_DEHYDR_CYS"/>
    <property type="match status" value="1"/>
</dbReference>
<gene>
    <name evidence="8" type="ORF">Q9L42_018655</name>
</gene>
<dbReference type="Gene3D" id="3.40.309.10">
    <property type="entry name" value="Aldehyde Dehydrogenase, Chain A, domain 2"/>
    <property type="match status" value="1"/>
</dbReference>
<dbReference type="Proteomes" id="UP001225378">
    <property type="component" value="Chromosome"/>
</dbReference>
<evidence type="ECO:0000256" key="6">
    <source>
        <dbReference type="RuleBase" id="RU003345"/>
    </source>
</evidence>
<dbReference type="KEGG" id="mech:Q9L42_018655"/>
<name>A0AAU7NTL9_9GAMM</name>
<evidence type="ECO:0000259" key="7">
    <source>
        <dbReference type="Pfam" id="PF00171"/>
    </source>
</evidence>
<dbReference type="GO" id="GO:0016620">
    <property type="term" value="F:oxidoreductase activity, acting on the aldehyde or oxo group of donors, NAD or NADP as acceptor"/>
    <property type="evidence" value="ECO:0007669"/>
    <property type="project" value="InterPro"/>
</dbReference>
<dbReference type="CDD" id="cd07099">
    <property type="entry name" value="ALDH_DDALDH"/>
    <property type="match status" value="1"/>
</dbReference>